<organism evidence="2 3">
    <name type="scientific">Shewanella gelidii</name>
    <dbReference type="NCBI Taxonomy" id="1642821"/>
    <lineage>
        <taxon>Bacteria</taxon>
        <taxon>Pseudomonadati</taxon>
        <taxon>Pseudomonadota</taxon>
        <taxon>Gammaproteobacteria</taxon>
        <taxon>Alteromonadales</taxon>
        <taxon>Shewanellaceae</taxon>
        <taxon>Shewanella</taxon>
    </lineage>
</organism>
<proteinExistence type="predicted"/>
<keyword evidence="1" id="KW-1133">Transmembrane helix</keyword>
<accession>A0A917N9U1</accession>
<sequence>MAISRKRWNNIIIICAIMMIAVLNLLDQKTADVPNDAYALFDQEAPLAQLQLNKAWLHITADKQQCAPMVLNCETWIRAWQNVQVSPLTQQPEAAKAETPKTLVIQVQGRPQAIQWNLYENQGLLESQSGNWYQIPPSLRADLKPIRRAQQK</sequence>
<reference evidence="2" key="2">
    <citation type="submission" date="2020-09" db="EMBL/GenBank/DDBJ databases">
        <authorList>
            <person name="Sun Q."/>
            <person name="Ohkuma M."/>
        </authorList>
    </citation>
    <scope>NUCLEOTIDE SEQUENCE</scope>
    <source>
        <strain evidence="2">JCM 30804</strain>
    </source>
</reference>
<evidence type="ECO:0000313" key="3">
    <source>
        <dbReference type="Proteomes" id="UP000613743"/>
    </source>
</evidence>
<reference evidence="2" key="1">
    <citation type="journal article" date="2014" name="Int. J. Syst. Evol. Microbiol.">
        <title>Complete genome sequence of Corynebacterium casei LMG S-19264T (=DSM 44701T), isolated from a smear-ripened cheese.</title>
        <authorList>
            <consortium name="US DOE Joint Genome Institute (JGI-PGF)"/>
            <person name="Walter F."/>
            <person name="Albersmeier A."/>
            <person name="Kalinowski J."/>
            <person name="Ruckert C."/>
        </authorList>
    </citation>
    <scope>NUCLEOTIDE SEQUENCE</scope>
    <source>
        <strain evidence="2">JCM 30804</strain>
    </source>
</reference>
<evidence type="ECO:0000256" key="1">
    <source>
        <dbReference type="SAM" id="Phobius"/>
    </source>
</evidence>
<evidence type="ECO:0000313" key="2">
    <source>
        <dbReference type="EMBL" id="GGI81274.1"/>
    </source>
</evidence>
<dbReference type="EMBL" id="BMPZ01000004">
    <property type="protein sequence ID" value="GGI81274.1"/>
    <property type="molecule type" value="Genomic_DNA"/>
</dbReference>
<dbReference type="Proteomes" id="UP000613743">
    <property type="component" value="Unassembled WGS sequence"/>
</dbReference>
<dbReference type="AlphaFoldDB" id="A0A917N9U1"/>
<dbReference type="RefSeq" id="WP_188920098.1">
    <property type="nucleotide sequence ID" value="NZ_BMPZ01000004.1"/>
</dbReference>
<gene>
    <name evidence="2" type="primary">mutM</name>
    <name evidence="2" type="ORF">GCM10009332_18280</name>
</gene>
<name>A0A917N9U1_9GAMM</name>
<protein>
    <submittedName>
        <fullName evidence="2">Uncharacterized protein</fullName>
    </submittedName>
</protein>
<keyword evidence="1" id="KW-0812">Transmembrane</keyword>
<keyword evidence="3" id="KW-1185">Reference proteome</keyword>
<comment type="caution">
    <text evidence="2">The sequence shown here is derived from an EMBL/GenBank/DDBJ whole genome shotgun (WGS) entry which is preliminary data.</text>
</comment>
<feature type="transmembrane region" description="Helical" evidence="1">
    <location>
        <begin position="7"/>
        <end position="26"/>
    </location>
</feature>
<keyword evidence="1" id="KW-0472">Membrane</keyword>